<evidence type="ECO:0000313" key="1">
    <source>
        <dbReference type="EMBL" id="QOV19917.1"/>
    </source>
</evidence>
<dbReference type="EMBL" id="CP063304">
    <property type="protein sequence ID" value="QOV19917.1"/>
    <property type="molecule type" value="Genomic_DNA"/>
</dbReference>
<reference evidence="1 2" key="1">
    <citation type="submission" date="2020-10" db="EMBL/GenBank/DDBJ databases">
        <title>Blautia liquoris sp.nov., isolated from the mud in a fermentation cellar used for the production of Chinese strong-flavoured liquor.</title>
        <authorList>
            <person name="Lu L."/>
        </authorList>
    </citation>
    <scope>NUCLEOTIDE SEQUENCE [LARGE SCALE GENOMIC DNA]</scope>
    <source>
        <strain evidence="1 2">LZLJ-3</strain>
    </source>
</reference>
<dbReference type="KEGG" id="bliq:INP51_02830"/>
<proteinExistence type="predicted"/>
<accession>A0A7M2RK24</accession>
<sequence length="107" mass="12697">MEISALLKYHYEVIKMLVQTITGDLLSKLRDAGIKEQTIHKNYACFYRSFCKEAGDKELDEDLIVSFLINTREKDIWNLPSYQLSRREQICRNAFHVLLSATRFYRM</sequence>
<dbReference type="RefSeq" id="WP_193736237.1">
    <property type="nucleotide sequence ID" value="NZ_CP063304.1"/>
</dbReference>
<dbReference type="Proteomes" id="UP000593601">
    <property type="component" value="Chromosome"/>
</dbReference>
<evidence type="ECO:0000313" key="2">
    <source>
        <dbReference type="Proteomes" id="UP000593601"/>
    </source>
</evidence>
<dbReference type="AlphaFoldDB" id="A0A7M2RK24"/>
<gene>
    <name evidence="1" type="ORF">INP51_02830</name>
</gene>
<protein>
    <submittedName>
        <fullName evidence="1">Uncharacterized protein</fullName>
    </submittedName>
</protein>
<name>A0A7M2RK24_9FIRM</name>
<organism evidence="1 2">
    <name type="scientific">Blautia liquoris</name>
    <dbReference type="NCBI Taxonomy" id="2779518"/>
    <lineage>
        <taxon>Bacteria</taxon>
        <taxon>Bacillati</taxon>
        <taxon>Bacillota</taxon>
        <taxon>Clostridia</taxon>
        <taxon>Lachnospirales</taxon>
        <taxon>Lachnospiraceae</taxon>
        <taxon>Blautia</taxon>
    </lineage>
</organism>
<keyword evidence="2" id="KW-1185">Reference proteome</keyword>